<dbReference type="SUPFAM" id="SSF56935">
    <property type="entry name" value="Porins"/>
    <property type="match status" value="1"/>
</dbReference>
<dbReference type="Gene3D" id="2.170.130.10">
    <property type="entry name" value="TonB-dependent receptor, plug domain"/>
    <property type="match status" value="1"/>
</dbReference>
<dbReference type="RefSeq" id="WP_110830004.1">
    <property type="nucleotide sequence ID" value="NZ_QKLU01000003.1"/>
</dbReference>
<evidence type="ECO:0000256" key="2">
    <source>
        <dbReference type="ARBA" id="ARBA00023136"/>
    </source>
</evidence>
<dbReference type="Pfam" id="PF14905">
    <property type="entry name" value="OMP_b-brl_3"/>
    <property type="match status" value="1"/>
</dbReference>
<dbReference type="OrthoDB" id="606851at2"/>
<feature type="signal peptide" evidence="4">
    <location>
        <begin position="1"/>
        <end position="24"/>
    </location>
</feature>
<proteinExistence type="predicted"/>
<organism evidence="6 7">
    <name type="scientific">Pedobacter nutrimenti</name>
    <dbReference type="NCBI Taxonomy" id="1241337"/>
    <lineage>
        <taxon>Bacteria</taxon>
        <taxon>Pseudomonadati</taxon>
        <taxon>Bacteroidota</taxon>
        <taxon>Sphingobacteriia</taxon>
        <taxon>Sphingobacteriales</taxon>
        <taxon>Sphingobacteriaceae</taxon>
        <taxon>Pedobacter</taxon>
    </lineage>
</organism>
<dbReference type="SUPFAM" id="SSF49478">
    <property type="entry name" value="Cna protein B-type domain"/>
    <property type="match status" value="1"/>
</dbReference>
<dbReference type="InterPro" id="IPR036942">
    <property type="entry name" value="Beta-barrel_TonB_sf"/>
</dbReference>
<keyword evidence="7" id="KW-1185">Reference proteome</keyword>
<dbReference type="PANTHER" id="PTHR40980">
    <property type="entry name" value="PLUG DOMAIN-CONTAINING PROTEIN"/>
    <property type="match status" value="1"/>
</dbReference>
<evidence type="ECO:0000256" key="4">
    <source>
        <dbReference type="SAM" id="SignalP"/>
    </source>
</evidence>
<feature type="chain" id="PRO_5016255610" evidence="4">
    <location>
        <begin position="25"/>
        <end position="813"/>
    </location>
</feature>
<dbReference type="Gene3D" id="2.40.170.20">
    <property type="entry name" value="TonB-dependent receptor, beta-barrel domain"/>
    <property type="match status" value="1"/>
</dbReference>
<keyword evidence="2" id="KW-0472">Membrane</keyword>
<protein>
    <submittedName>
        <fullName evidence="6">Outer membrane receptor protein involved in Fe transport</fullName>
    </submittedName>
</protein>
<comment type="caution">
    <text evidence="6">The sequence shown here is derived from an EMBL/GenBank/DDBJ whole genome shotgun (WGS) entry which is preliminary data.</text>
</comment>
<dbReference type="Pfam" id="PF13715">
    <property type="entry name" value="CarbopepD_reg_2"/>
    <property type="match status" value="1"/>
</dbReference>
<evidence type="ECO:0000313" key="7">
    <source>
        <dbReference type="Proteomes" id="UP000248198"/>
    </source>
</evidence>
<dbReference type="PANTHER" id="PTHR40980:SF4">
    <property type="entry name" value="TONB-DEPENDENT RECEPTOR-LIKE BETA-BARREL DOMAIN-CONTAINING PROTEIN"/>
    <property type="match status" value="1"/>
</dbReference>
<accession>A0A318UFW6</accession>
<keyword evidence="6" id="KW-0675">Receptor</keyword>
<dbReference type="EMBL" id="QKLU01000003">
    <property type="protein sequence ID" value="PYF75023.1"/>
    <property type="molecule type" value="Genomic_DNA"/>
</dbReference>
<dbReference type="Proteomes" id="UP000248198">
    <property type="component" value="Unassembled WGS sequence"/>
</dbReference>
<dbReference type="GO" id="GO:0009279">
    <property type="term" value="C:cell outer membrane"/>
    <property type="evidence" value="ECO:0007669"/>
    <property type="project" value="UniProtKB-SubCell"/>
</dbReference>
<feature type="domain" description="Outer membrane protein beta-barrel" evidence="5">
    <location>
        <begin position="384"/>
        <end position="783"/>
    </location>
</feature>
<evidence type="ECO:0000256" key="3">
    <source>
        <dbReference type="ARBA" id="ARBA00023237"/>
    </source>
</evidence>
<reference evidence="6 7" key="1">
    <citation type="submission" date="2018-06" db="EMBL/GenBank/DDBJ databases">
        <title>Genomic Encyclopedia of Archaeal and Bacterial Type Strains, Phase II (KMG-II): from individual species to whole genera.</title>
        <authorList>
            <person name="Goeker M."/>
        </authorList>
    </citation>
    <scope>NUCLEOTIDE SEQUENCE [LARGE SCALE GENOMIC DNA]</scope>
    <source>
        <strain evidence="6 7">DSM 27372</strain>
    </source>
</reference>
<evidence type="ECO:0000259" key="5">
    <source>
        <dbReference type="Pfam" id="PF14905"/>
    </source>
</evidence>
<name>A0A318UFW6_9SPHI</name>
<gene>
    <name evidence="6" type="ORF">B0O44_103469</name>
</gene>
<dbReference type="AlphaFoldDB" id="A0A318UFW6"/>
<dbReference type="Gene3D" id="2.60.40.1120">
    <property type="entry name" value="Carboxypeptidase-like, regulatory domain"/>
    <property type="match status" value="1"/>
</dbReference>
<sequence length="813" mass="90169">MKKNYKLLLLLSLLFSFTAFQAVAQDSEGSLKGTVIDSLTKKPADYMTIALKKDNIVIKTVVTEANGTFNFNKISFGKYTITAVAVGYNAKHVPVELSAKNNPADLGSISVAPQVNNLKEVAITADRPIIKQESDRISYDIQADPENKILTALDMMRKVPLLSVDGEDNIKLKGSGNYKILINGKPSGMVSRNPADILKSMPASSIQKIEVITTPPAKYDSEGLAGIINIITNKKIDNGYNGSLNLRMQGPVGGPGIGGFATIKEGKFGATVYGGTGFWSSPATQRTTTRVTTGDSPTTLFNDGNRKFNNNYRYGGTELSYEIDTLNLLNAELNPYGGYNKQTVTQFSRLFDGTKHTNYDLLSKNRFGWGGFDASFNYQHGFKDNKEHLLTFSYKYSNSRNPQENNLNFSNRENFTDPNYIQNNVSRSLEQTMQVDYVHPVKKLNIEGGLKGILRKNSSNFEYQSFNSATGAYETDPSRTNNFDNHQDVIGAYNSYSYALGSWNLKAGVRAEGTIVKANFVSTGSNVNTNYFNVIPTASFSKKFKNSSSINFGFTQRIQRPDIETLNPFVDRSIPNIESTGNPNLKAVLSNNFDLTYSTFKKGSITVGASYNFANNTIQQVSVYNEQDRTTRSTYLNIGKDKTLISNFNVNYPISDKWNLTVSGNVGYKWIQGAIDGSIVKNSGFTGYAYMNTGYKFEHGWKANGSFNISAPQVMLQGQSNTYVYCNFSGSKELIKDKLTLSAGISNPFSKFRYYRLTTEGANFKQTYLGENYNRSWNVSLNWKFGQLKDAIKKNQRSINNDDVKSSGSKSGK</sequence>
<dbReference type="InterPro" id="IPR041700">
    <property type="entry name" value="OMP_b-brl_3"/>
</dbReference>
<dbReference type="InterPro" id="IPR037066">
    <property type="entry name" value="Plug_dom_sf"/>
</dbReference>
<keyword evidence="3" id="KW-0998">Cell outer membrane</keyword>
<evidence type="ECO:0000256" key="1">
    <source>
        <dbReference type="ARBA" id="ARBA00004442"/>
    </source>
</evidence>
<evidence type="ECO:0000313" key="6">
    <source>
        <dbReference type="EMBL" id="PYF75023.1"/>
    </source>
</evidence>
<comment type="subcellular location">
    <subcellularLocation>
        <location evidence="1">Cell outer membrane</location>
    </subcellularLocation>
</comment>
<keyword evidence="4" id="KW-0732">Signal</keyword>